<organism evidence="6 7">
    <name type="scientific">Parasulfuritortus cantonensis</name>
    <dbReference type="NCBI Taxonomy" id="2528202"/>
    <lineage>
        <taxon>Bacteria</taxon>
        <taxon>Pseudomonadati</taxon>
        <taxon>Pseudomonadota</taxon>
        <taxon>Betaproteobacteria</taxon>
        <taxon>Nitrosomonadales</taxon>
        <taxon>Thiobacillaceae</taxon>
        <taxon>Parasulfuritortus</taxon>
    </lineage>
</organism>
<gene>
    <name evidence="6" type="ORF">EZJ19_03320</name>
</gene>
<dbReference type="InterPro" id="IPR001029">
    <property type="entry name" value="Flagellin_N"/>
</dbReference>
<dbReference type="RefSeq" id="WP_131444871.1">
    <property type="nucleotide sequence ID" value="NZ_SJZB01000013.1"/>
</dbReference>
<dbReference type="PANTHER" id="PTHR42792:SF2">
    <property type="entry name" value="FLAGELLIN"/>
    <property type="match status" value="1"/>
</dbReference>
<feature type="domain" description="Flagellin C-terminal" evidence="5">
    <location>
        <begin position="191"/>
        <end position="273"/>
    </location>
</feature>
<evidence type="ECO:0000256" key="1">
    <source>
        <dbReference type="ARBA" id="ARBA00005709"/>
    </source>
</evidence>
<dbReference type="OrthoDB" id="9808068at2"/>
<keyword evidence="6" id="KW-0966">Cell projection</keyword>
<dbReference type="Gene3D" id="1.20.1330.10">
    <property type="entry name" value="f41 fragment of flagellin, N-terminal domain"/>
    <property type="match status" value="1"/>
</dbReference>
<evidence type="ECO:0000259" key="5">
    <source>
        <dbReference type="Pfam" id="PF00700"/>
    </source>
</evidence>
<keyword evidence="3" id="KW-0964">Secreted</keyword>
<dbReference type="InterPro" id="IPR001492">
    <property type="entry name" value="Flagellin"/>
</dbReference>
<dbReference type="AlphaFoldDB" id="A0A4V2NWM7"/>
<comment type="subcellular location">
    <subcellularLocation>
        <location evidence="3">Secreted</location>
    </subcellularLocation>
    <subcellularLocation>
        <location evidence="3">Bacterial flagellum</location>
    </subcellularLocation>
</comment>
<protein>
    <recommendedName>
        <fullName evidence="3">Flagellin</fullName>
    </recommendedName>
</protein>
<accession>A0A4V2NWM7</accession>
<dbReference type="SUPFAM" id="SSF64518">
    <property type="entry name" value="Phase 1 flagellin"/>
    <property type="match status" value="1"/>
</dbReference>
<evidence type="ECO:0000256" key="3">
    <source>
        <dbReference type="RuleBase" id="RU362073"/>
    </source>
</evidence>
<keyword evidence="6" id="KW-0282">Flagellum</keyword>
<comment type="function">
    <text evidence="3">Flagellin is the subunit protein which polymerizes to form the filaments of bacterial flagella.</text>
</comment>
<evidence type="ECO:0000256" key="2">
    <source>
        <dbReference type="ARBA" id="ARBA00023143"/>
    </source>
</evidence>
<comment type="similarity">
    <text evidence="1 3">Belongs to the bacterial flagellin family.</text>
</comment>
<dbReference type="GO" id="GO:0009288">
    <property type="term" value="C:bacterial-type flagellum"/>
    <property type="evidence" value="ECO:0007669"/>
    <property type="project" value="UniProtKB-SubCell"/>
</dbReference>
<evidence type="ECO:0000259" key="4">
    <source>
        <dbReference type="Pfam" id="PF00669"/>
    </source>
</evidence>
<dbReference type="EMBL" id="SJZB01000013">
    <property type="protein sequence ID" value="TCJ17952.1"/>
    <property type="molecule type" value="Genomic_DNA"/>
</dbReference>
<dbReference type="PANTHER" id="PTHR42792">
    <property type="entry name" value="FLAGELLIN"/>
    <property type="match status" value="1"/>
</dbReference>
<comment type="caution">
    <text evidence="6">The sequence shown here is derived from an EMBL/GenBank/DDBJ whole genome shotgun (WGS) entry which is preliminary data.</text>
</comment>
<dbReference type="GO" id="GO:0005576">
    <property type="term" value="C:extracellular region"/>
    <property type="evidence" value="ECO:0007669"/>
    <property type="project" value="UniProtKB-SubCell"/>
</dbReference>
<dbReference type="Proteomes" id="UP000295443">
    <property type="component" value="Unassembled WGS sequence"/>
</dbReference>
<keyword evidence="7" id="KW-1185">Reference proteome</keyword>
<dbReference type="Pfam" id="PF00669">
    <property type="entry name" value="Flagellin_N"/>
    <property type="match status" value="1"/>
</dbReference>
<dbReference type="InterPro" id="IPR046358">
    <property type="entry name" value="Flagellin_C"/>
</dbReference>
<name>A0A4V2NWM7_9PROT</name>
<reference evidence="6 7" key="1">
    <citation type="submission" date="2019-03" db="EMBL/GenBank/DDBJ databases">
        <title>Genome sequence of Thiobacillaceae bacterium LSR1, a sulfur-oxidizing bacterium isolated from freshwater sediment.</title>
        <authorList>
            <person name="Li S."/>
        </authorList>
    </citation>
    <scope>NUCLEOTIDE SEQUENCE [LARGE SCALE GENOMIC DNA]</scope>
    <source>
        <strain evidence="6 7">LSR1</strain>
    </source>
</reference>
<proteinExistence type="inferred from homology"/>
<dbReference type="GO" id="GO:0005198">
    <property type="term" value="F:structural molecule activity"/>
    <property type="evidence" value="ECO:0007669"/>
    <property type="project" value="UniProtKB-UniRule"/>
</dbReference>
<feature type="domain" description="Flagellin N-terminal" evidence="4">
    <location>
        <begin position="10"/>
        <end position="139"/>
    </location>
</feature>
<evidence type="ECO:0000313" key="7">
    <source>
        <dbReference type="Proteomes" id="UP000295443"/>
    </source>
</evidence>
<sequence length="273" mass="28613">MAYGDISLTASMRNVLVSLQQNSTLLDRTSERLSTGKKVNSALDNPASFFAAKSHTDRASQLDGRKDSIGEAIQTIKAADSGVTAITTLIETARGLLSQARSTTDTTALNNLASQYTEVLSQIDNIATDSNYKGINLLNSDTLSVAFNEDNSTNITISGFDATSTGLSIGTATDSTAIDTSAEIDTLETSLNDALTSLRTNSAGLASNLAILSARDSFITSLNNVLTEGATKLTAADTNEEGANMLILQTRQQLGTTALSIASQAAQSVLRLF</sequence>
<evidence type="ECO:0000313" key="6">
    <source>
        <dbReference type="EMBL" id="TCJ17952.1"/>
    </source>
</evidence>
<dbReference type="Pfam" id="PF00700">
    <property type="entry name" value="Flagellin_C"/>
    <property type="match status" value="1"/>
</dbReference>
<keyword evidence="6" id="KW-0969">Cilium</keyword>
<keyword evidence="2 3" id="KW-0975">Bacterial flagellum</keyword>